<name>A0A1W1D8Y2_9ZZZZ</name>
<dbReference type="AlphaFoldDB" id="A0A1W1D8Y2"/>
<dbReference type="InterPro" id="IPR011460">
    <property type="entry name" value="Lcl_C"/>
</dbReference>
<reference evidence="2" key="1">
    <citation type="submission" date="2016-10" db="EMBL/GenBank/DDBJ databases">
        <authorList>
            <person name="de Groot N.N."/>
        </authorList>
    </citation>
    <scope>NUCLEOTIDE SEQUENCE</scope>
</reference>
<dbReference type="EC" id="1.4.1.13" evidence="2"/>
<organism evidence="2">
    <name type="scientific">hydrothermal vent metagenome</name>
    <dbReference type="NCBI Taxonomy" id="652676"/>
    <lineage>
        <taxon>unclassified sequences</taxon>
        <taxon>metagenomes</taxon>
        <taxon>ecological metagenomes</taxon>
    </lineage>
</organism>
<keyword evidence="2" id="KW-0560">Oxidoreductase</keyword>
<sequence length="168" mass="19151">MANAQLFKVSDQGAILNNSSTDQRCILDDKSKLVWEVKLASKGLQNTQNTYTWFDGKTGILNGDYSHNCHWATECNTKNYVKAVNTIRLCQQINWRLPTEAELKTLMLYGDEDLLINQQFFPNTQLKSYWSSDQLNDDIAIDVPFFYGGSKSSDKSFDAYVRLVTNAN</sequence>
<feature type="domain" description="Lcl C-terminal" evidence="1">
    <location>
        <begin position="25"/>
        <end position="164"/>
    </location>
</feature>
<evidence type="ECO:0000313" key="2">
    <source>
        <dbReference type="EMBL" id="SFV76970.1"/>
    </source>
</evidence>
<protein>
    <submittedName>
        <fullName evidence="2">Glutamate synthase [NADPH] large chain</fullName>
        <ecNumber evidence="2">1.4.1.13</ecNumber>
    </submittedName>
</protein>
<accession>A0A1W1D8Y2</accession>
<gene>
    <name evidence="2" type="ORF">MNB_SUP05-4-128</name>
</gene>
<proteinExistence type="predicted"/>
<dbReference type="GO" id="GO:0004355">
    <property type="term" value="F:glutamate synthase (NADPH) activity"/>
    <property type="evidence" value="ECO:0007669"/>
    <property type="project" value="UniProtKB-EC"/>
</dbReference>
<dbReference type="EMBL" id="FPHR01000014">
    <property type="protein sequence ID" value="SFV76970.1"/>
    <property type="molecule type" value="Genomic_DNA"/>
</dbReference>
<evidence type="ECO:0000259" key="1">
    <source>
        <dbReference type="Pfam" id="PF07603"/>
    </source>
</evidence>
<dbReference type="Pfam" id="PF07603">
    <property type="entry name" value="Lcl_C"/>
    <property type="match status" value="1"/>
</dbReference>